<keyword evidence="11" id="KW-1185">Reference proteome</keyword>
<feature type="region of interest" description="Disordered" evidence="9">
    <location>
        <begin position="1"/>
        <end position="220"/>
    </location>
</feature>
<protein>
    <recommendedName>
        <fullName evidence="3">H/ACA ribonucleoprotein complex non-core subunit NAF1</fullName>
    </recommendedName>
</protein>
<feature type="compositionally biased region" description="Low complexity" evidence="9">
    <location>
        <begin position="574"/>
        <end position="594"/>
    </location>
</feature>
<feature type="compositionally biased region" description="Basic and acidic residues" evidence="9">
    <location>
        <begin position="179"/>
        <end position="189"/>
    </location>
</feature>
<feature type="compositionally biased region" description="Basic and acidic residues" evidence="9">
    <location>
        <begin position="442"/>
        <end position="457"/>
    </location>
</feature>
<dbReference type="EMBL" id="JAFIMR010000006">
    <property type="protein sequence ID" value="KAI1877331.1"/>
    <property type="molecule type" value="Genomic_DNA"/>
</dbReference>
<evidence type="ECO:0000256" key="4">
    <source>
        <dbReference type="ARBA" id="ARBA00022517"/>
    </source>
</evidence>
<dbReference type="InterPro" id="IPR007504">
    <property type="entry name" value="H/ACA_rnp_Gar1/Naf1"/>
</dbReference>
<dbReference type="PANTHER" id="PTHR31633:SF1">
    <property type="entry name" value="H_ACA RIBONUCLEOPROTEIN COMPLEX NON-CORE SUBUNIT NAF1"/>
    <property type="match status" value="1"/>
</dbReference>
<dbReference type="InterPro" id="IPR040309">
    <property type="entry name" value="Naf1"/>
</dbReference>
<feature type="compositionally biased region" description="Low complexity" evidence="9">
    <location>
        <begin position="474"/>
        <end position="492"/>
    </location>
</feature>
<keyword evidence="8" id="KW-0539">Nucleus</keyword>
<name>A0A9P9WRT2_9PEZI</name>
<feature type="compositionally biased region" description="Acidic residues" evidence="9">
    <location>
        <begin position="342"/>
        <end position="358"/>
    </location>
</feature>
<sequence length="602" mass="64836">MASKGFQIPGLTTLSQTQVPQTENASHAAPPSEPAQSRPSSAAADETHDSGDALLTTASLHDPNVIATVNGDAGAMEVDQHNPAIATTANELTAPPSPPSLTQDLEQYLKGFTSSASATEHPTQNPEENSEMQDVQDVQEHNEQSGHPEWEEDSSPYESSSDSSSSDDSDDEDDDSDDGKELLNPEELARMLMEAGSDDEGEGKPRGSASGAQLRTKNEQVEDVLPKPEITLTEESKLEVLGEVEHIIDNTIVVKAYTPGDHRVLDSGSALFTEGRVAFAALADLIGSVREPRYTARFKDDEDFKSYNLTLGSKVYYSPEHASFVFTEPLKSMKGTDASNLNDEEPGDDEMEFSDDEKEAAYKREQKEKRKARHGRGGGASGRGGRRGSHDTITEPTALKYDDDDDGPYRPLVRPANFGQGPSTFTHGSSASQDNGGSFRGGRGDFRGRSRARDRGARGNRGRGSGHSLPPRTQGYGQQFQQPPPQQSYGSFPHPPPQLGNQAYSVPPAAQFFGTSAGQGQGQGQGQGTQLPFPAWPQPPQNLPPNFIPPPPPQFQQQGGQAPTFYNPAFFSALQDQLQNHNQNQGTSQQSGQQWPHQGGSG</sequence>
<accession>A0A9P9WRT2</accession>
<dbReference type="Pfam" id="PF04410">
    <property type="entry name" value="Gar1"/>
    <property type="match status" value="1"/>
</dbReference>
<dbReference type="GO" id="GO:0001522">
    <property type="term" value="P:pseudouridine synthesis"/>
    <property type="evidence" value="ECO:0007669"/>
    <property type="project" value="InterPro"/>
</dbReference>
<evidence type="ECO:0000256" key="1">
    <source>
        <dbReference type="ARBA" id="ARBA00004123"/>
    </source>
</evidence>
<feature type="compositionally biased region" description="Polar residues" evidence="9">
    <location>
        <begin position="420"/>
        <end position="434"/>
    </location>
</feature>
<dbReference type="GO" id="GO:0006364">
    <property type="term" value="P:rRNA processing"/>
    <property type="evidence" value="ECO:0007669"/>
    <property type="project" value="UniProtKB-KW"/>
</dbReference>
<dbReference type="PANTHER" id="PTHR31633">
    <property type="entry name" value="H/ACA RIBONUCLEOPROTEIN COMPLEX NON-CORE SUBUNIT NAF1"/>
    <property type="match status" value="1"/>
</dbReference>
<dbReference type="GO" id="GO:0000493">
    <property type="term" value="P:box H/ACA snoRNP assembly"/>
    <property type="evidence" value="ECO:0007669"/>
    <property type="project" value="InterPro"/>
</dbReference>
<organism evidence="10 11">
    <name type="scientific">Neoarthrinium moseri</name>
    <dbReference type="NCBI Taxonomy" id="1658444"/>
    <lineage>
        <taxon>Eukaryota</taxon>
        <taxon>Fungi</taxon>
        <taxon>Dikarya</taxon>
        <taxon>Ascomycota</taxon>
        <taxon>Pezizomycotina</taxon>
        <taxon>Sordariomycetes</taxon>
        <taxon>Xylariomycetidae</taxon>
        <taxon>Amphisphaeriales</taxon>
        <taxon>Apiosporaceae</taxon>
        <taxon>Neoarthrinium</taxon>
    </lineage>
</organism>
<dbReference type="InterPro" id="IPR009000">
    <property type="entry name" value="Transl_B-barrel_sf"/>
</dbReference>
<dbReference type="GO" id="GO:0005634">
    <property type="term" value="C:nucleus"/>
    <property type="evidence" value="ECO:0007669"/>
    <property type="project" value="UniProtKB-SubCell"/>
</dbReference>
<evidence type="ECO:0000256" key="5">
    <source>
        <dbReference type="ARBA" id="ARBA00022552"/>
    </source>
</evidence>
<comment type="similarity">
    <text evidence="2">Belongs to the NAF1 family.</text>
</comment>
<evidence type="ECO:0000256" key="3">
    <source>
        <dbReference type="ARBA" id="ARBA00021438"/>
    </source>
</evidence>
<evidence type="ECO:0000256" key="6">
    <source>
        <dbReference type="ARBA" id="ARBA00022553"/>
    </source>
</evidence>
<dbReference type="SUPFAM" id="SSF50447">
    <property type="entry name" value="Translation proteins"/>
    <property type="match status" value="1"/>
</dbReference>
<comment type="caution">
    <text evidence="10">The sequence shown here is derived from an EMBL/GenBank/DDBJ whole genome shotgun (WGS) entry which is preliminary data.</text>
</comment>
<dbReference type="Gene3D" id="2.40.10.230">
    <property type="entry name" value="Probable tRNA pseudouridine synthase domain"/>
    <property type="match status" value="1"/>
</dbReference>
<keyword evidence="6" id="KW-0597">Phosphoprotein</keyword>
<feature type="compositionally biased region" description="Basic and acidic residues" evidence="9">
    <location>
        <begin position="138"/>
        <end position="149"/>
    </location>
</feature>
<dbReference type="GO" id="GO:0005732">
    <property type="term" value="C:sno(s)RNA-containing ribonucleoprotein complex"/>
    <property type="evidence" value="ECO:0007669"/>
    <property type="project" value="InterPro"/>
</dbReference>
<keyword evidence="7" id="KW-0694">RNA-binding</keyword>
<evidence type="ECO:0000256" key="8">
    <source>
        <dbReference type="ARBA" id="ARBA00023242"/>
    </source>
</evidence>
<dbReference type="AlphaFoldDB" id="A0A9P9WRT2"/>
<dbReference type="GO" id="GO:0003723">
    <property type="term" value="F:RNA binding"/>
    <property type="evidence" value="ECO:0007669"/>
    <property type="project" value="UniProtKB-KW"/>
</dbReference>
<evidence type="ECO:0000256" key="9">
    <source>
        <dbReference type="SAM" id="MobiDB-lite"/>
    </source>
</evidence>
<reference evidence="10" key="1">
    <citation type="submission" date="2021-03" db="EMBL/GenBank/DDBJ databases">
        <title>Revisited historic fungal species revealed as producer of novel bioactive compounds through whole genome sequencing and comparative genomics.</title>
        <authorList>
            <person name="Vignolle G.A."/>
            <person name="Hochenegger N."/>
            <person name="Mach R.L."/>
            <person name="Mach-Aigner A.R."/>
            <person name="Javad Rahimi M."/>
            <person name="Salim K.A."/>
            <person name="Chan C.M."/>
            <person name="Lim L.B.L."/>
            <person name="Cai F."/>
            <person name="Druzhinina I.S."/>
            <person name="U'Ren J.M."/>
            <person name="Derntl C."/>
        </authorList>
    </citation>
    <scope>NUCLEOTIDE SEQUENCE</scope>
    <source>
        <strain evidence="10">TUCIM 5799</strain>
    </source>
</reference>
<evidence type="ECO:0000313" key="11">
    <source>
        <dbReference type="Proteomes" id="UP000829685"/>
    </source>
</evidence>
<dbReference type="InterPro" id="IPR038664">
    <property type="entry name" value="Gar1/Naf1_Cbf5-bd_sf"/>
</dbReference>
<evidence type="ECO:0000256" key="2">
    <source>
        <dbReference type="ARBA" id="ARBA00009801"/>
    </source>
</evidence>
<feature type="compositionally biased region" description="Pro residues" evidence="9">
    <location>
        <begin position="534"/>
        <end position="554"/>
    </location>
</feature>
<evidence type="ECO:0000256" key="7">
    <source>
        <dbReference type="ARBA" id="ARBA00022884"/>
    </source>
</evidence>
<feature type="compositionally biased region" description="Polar residues" evidence="9">
    <location>
        <begin position="10"/>
        <end position="25"/>
    </location>
</feature>
<keyword evidence="4" id="KW-0690">Ribosome biogenesis</keyword>
<proteinExistence type="inferred from homology"/>
<feature type="compositionally biased region" description="Polar residues" evidence="9">
    <location>
        <begin position="112"/>
        <end position="127"/>
    </location>
</feature>
<dbReference type="Proteomes" id="UP000829685">
    <property type="component" value="Unassembled WGS sequence"/>
</dbReference>
<gene>
    <name evidence="10" type="ORF">JX265_003339</name>
</gene>
<evidence type="ECO:0000313" key="10">
    <source>
        <dbReference type="EMBL" id="KAI1877331.1"/>
    </source>
</evidence>
<feature type="compositionally biased region" description="Acidic residues" evidence="9">
    <location>
        <begin position="165"/>
        <end position="178"/>
    </location>
</feature>
<keyword evidence="5" id="KW-0698">rRNA processing</keyword>
<feature type="region of interest" description="Disordered" evidence="9">
    <location>
        <begin position="333"/>
        <end position="602"/>
    </location>
</feature>
<feature type="compositionally biased region" description="Basic and acidic residues" evidence="9">
    <location>
        <begin position="359"/>
        <end position="368"/>
    </location>
</feature>
<feature type="compositionally biased region" description="Gly residues" evidence="9">
    <location>
        <begin position="517"/>
        <end position="527"/>
    </location>
</feature>
<comment type="subcellular location">
    <subcellularLocation>
        <location evidence="1">Nucleus</location>
    </subcellularLocation>
</comment>